<dbReference type="SUPFAM" id="SSF51412">
    <property type="entry name" value="Inosine monophosphate dehydrogenase (IMPDH)"/>
    <property type="match status" value="1"/>
</dbReference>
<evidence type="ECO:0000256" key="3">
    <source>
        <dbReference type="ARBA" id="ARBA00023002"/>
    </source>
</evidence>
<keyword evidence="5" id="KW-1185">Reference proteome</keyword>
<reference evidence="5" key="1">
    <citation type="submission" date="2009-09" db="EMBL/GenBank/DDBJ databases">
        <title>The complete genome of Kribbella flavida DSM 17836.</title>
        <authorList>
            <consortium name="US DOE Joint Genome Institute (JGI-PGF)"/>
            <person name="Lucas S."/>
            <person name="Copeland A."/>
            <person name="Lapidus A."/>
            <person name="Glavina del Rio T."/>
            <person name="Dalin E."/>
            <person name="Tice H."/>
            <person name="Bruce D."/>
            <person name="Goodwin L."/>
            <person name="Pitluck S."/>
            <person name="Kyrpides N."/>
            <person name="Mavromatis K."/>
            <person name="Ivanova N."/>
            <person name="Saunders E."/>
            <person name="Brettin T."/>
            <person name="Detter J.C."/>
            <person name="Han C."/>
            <person name="Larimer F."/>
            <person name="Land M."/>
            <person name="Hauser L."/>
            <person name="Markowitz V."/>
            <person name="Cheng J.-F."/>
            <person name="Hugenholtz P."/>
            <person name="Woyke T."/>
            <person name="Wu D."/>
            <person name="Pukall R."/>
            <person name="Klenk H.-P."/>
            <person name="Eisen J.A."/>
        </authorList>
    </citation>
    <scope>NUCLEOTIDE SEQUENCE [LARGE SCALE GENOMIC DNA]</scope>
    <source>
        <strain evidence="5">DSM 17836 / JCM 10339 / NBRC 14399</strain>
    </source>
</reference>
<name>D2PMI6_KRIFD</name>
<evidence type="ECO:0000256" key="2">
    <source>
        <dbReference type="ARBA" id="ARBA00022643"/>
    </source>
</evidence>
<keyword evidence="4" id="KW-0223">Dioxygenase</keyword>
<dbReference type="Pfam" id="PF03060">
    <property type="entry name" value="NMO"/>
    <property type="match status" value="1"/>
</dbReference>
<dbReference type="EMBL" id="CP001736">
    <property type="protein sequence ID" value="ADB30730.1"/>
    <property type="molecule type" value="Genomic_DNA"/>
</dbReference>
<organism evidence="4 5">
    <name type="scientific">Kribbella flavida (strain DSM 17836 / JCM 10339 / NBRC 14399)</name>
    <dbReference type="NCBI Taxonomy" id="479435"/>
    <lineage>
        <taxon>Bacteria</taxon>
        <taxon>Bacillati</taxon>
        <taxon>Actinomycetota</taxon>
        <taxon>Actinomycetes</taxon>
        <taxon>Propionibacteriales</taxon>
        <taxon>Kribbellaceae</taxon>
        <taxon>Kribbella</taxon>
    </lineage>
</organism>
<dbReference type="InterPro" id="IPR004136">
    <property type="entry name" value="NMO"/>
</dbReference>
<evidence type="ECO:0000256" key="1">
    <source>
        <dbReference type="ARBA" id="ARBA00022630"/>
    </source>
</evidence>
<accession>D2PMI6</accession>
<reference evidence="4 5" key="2">
    <citation type="journal article" date="2010" name="Stand. Genomic Sci.">
        <title>Complete genome sequence of Kribbella flavida type strain (IFO 14399).</title>
        <authorList>
            <person name="Pukall R."/>
            <person name="Lapidus A."/>
            <person name="Glavina Del Rio T."/>
            <person name="Copeland A."/>
            <person name="Tice H."/>
            <person name="Cheng J.-F."/>
            <person name="Lucas S."/>
            <person name="Chen F."/>
            <person name="Nolan M."/>
            <person name="LaButti K."/>
            <person name="Pati A."/>
            <person name="Ivanova N."/>
            <person name="Mavrommatis K."/>
            <person name="Mikhailova N."/>
            <person name="Pitluck S."/>
            <person name="Bruce D."/>
            <person name="Goodwin L."/>
            <person name="Land M."/>
            <person name="Hauser L."/>
            <person name="Chang Y.-J."/>
            <person name="Jeffries C.D."/>
            <person name="Chen A."/>
            <person name="Palaniappan K."/>
            <person name="Chain P."/>
            <person name="Rohde M."/>
            <person name="Goeker M."/>
            <person name="Bristow J."/>
            <person name="Eisen J.A."/>
            <person name="Markowitz V."/>
            <person name="Hugenholtz P."/>
            <person name="Kyrpides N.C."/>
            <person name="Klenk H.-P."/>
            <person name="Brettin T."/>
        </authorList>
    </citation>
    <scope>NUCLEOTIDE SEQUENCE [LARGE SCALE GENOMIC DNA]</scope>
    <source>
        <strain evidence="5">DSM 17836 / JCM 10339 / NBRC 14399</strain>
    </source>
</reference>
<dbReference type="KEGG" id="kfl:Kfla_1635"/>
<evidence type="ECO:0000313" key="5">
    <source>
        <dbReference type="Proteomes" id="UP000007967"/>
    </source>
</evidence>
<dbReference type="CDD" id="cd04730">
    <property type="entry name" value="NPD_like"/>
    <property type="match status" value="1"/>
</dbReference>
<protein>
    <submittedName>
        <fullName evidence="4">2-nitropropane dioxygenase NPD</fullName>
    </submittedName>
</protein>
<dbReference type="GO" id="GO:0018580">
    <property type="term" value="F:nitronate monooxygenase activity"/>
    <property type="evidence" value="ECO:0007669"/>
    <property type="project" value="InterPro"/>
</dbReference>
<sequence>MLAMAGAGSLWCPVSMGNWLMDRFGLTVPVVGAPMAGVSGGKLTAAISSAGGLGMLGAGSAVSAGWIRTEGAIAAASGKPYGIGLMAWSVADRPEHLDAVLDLRPALVSLSFGDYAPYVGKLQQAGITVATQAGTVADARAAISAGVDLIVARGAEAGGHGRNEVGTLPLLQAILDLTTSTAGGPEVPVLAGGGISGPRGLAAVLAAGAVGSWVGTAFLTAVEALTPPAARDRLLAASEADTVYGTVFDAASRAGWPDEFGGRALRNDFFDRWQGREQALKTDDAAHAEYVAATRAADPTAASLYAGQGVGALRSAPTAADVLADFGTYRHHLQRALG</sequence>
<dbReference type="STRING" id="479435.Kfla_1635"/>
<keyword evidence="3" id="KW-0560">Oxidoreductase</keyword>
<dbReference type="Gene3D" id="3.20.20.70">
    <property type="entry name" value="Aldolase class I"/>
    <property type="match status" value="1"/>
</dbReference>
<dbReference type="PANTHER" id="PTHR32332:SF31">
    <property type="entry name" value="2-NITROPROPANE DIOXYGENASE FAMILY, PUTATIVE (AFU_ORTHOLOGUE AFUA_2G09850)-RELATED"/>
    <property type="match status" value="1"/>
</dbReference>
<dbReference type="Proteomes" id="UP000007967">
    <property type="component" value="Chromosome"/>
</dbReference>
<dbReference type="GO" id="GO:0051213">
    <property type="term" value="F:dioxygenase activity"/>
    <property type="evidence" value="ECO:0007669"/>
    <property type="project" value="UniProtKB-KW"/>
</dbReference>
<dbReference type="PANTHER" id="PTHR32332">
    <property type="entry name" value="2-NITROPROPANE DIOXYGENASE"/>
    <property type="match status" value="1"/>
</dbReference>
<dbReference type="eggNOG" id="COG2070">
    <property type="taxonomic scope" value="Bacteria"/>
</dbReference>
<evidence type="ECO:0000313" key="4">
    <source>
        <dbReference type="EMBL" id="ADB30730.1"/>
    </source>
</evidence>
<proteinExistence type="predicted"/>
<dbReference type="AlphaFoldDB" id="D2PMI6"/>
<keyword evidence="2" id="KW-0288">FMN</keyword>
<gene>
    <name evidence="4" type="ordered locus">Kfla_1635</name>
</gene>
<dbReference type="HOGENOM" id="CLU_038732_9_2_11"/>
<keyword evidence="1" id="KW-0285">Flavoprotein</keyword>
<dbReference type="InterPro" id="IPR013785">
    <property type="entry name" value="Aldolase_TIM"/>
</dbReference>